<evidence type="ECO:0000313" key="5">
    <source>
        <dbReference type="EMBL" id="KAF7193301.1"/>
    </source>
</evidence>
<gene>
    <name evidence="5" type="ORF">HII31_05395</name>
</gene>
<evidence type="ECO:0000256" key="2">
    <source>
        <dbReference type="ARBA" id="ARBA00022598"/>
    </source>
</evidence>
<keyword evidence="6" id="KW-1185">Reference proteome</keyword>
<feature type="non-terminal residue" evidence="5">
    <location>
        <position position="1"/>
    </location>
</feature>
<keyword evidence="2 5" id="KW-0436">Ligase</keyword>
<dbReference type="GO" id="GO:0016405">
    <property type="term" value="F:CoA-ligase activity"/>
    <property type="evidence" value="ECO:0007669"/>
    <property type="project" value="TreeGrafter"/>
</dbReference>
<dbReference type="Gene3D" id="2.30.38.10">
    <property type="entry name" value="Luciferase, Domain 3"/>
    <property type="match status" value="1"/>
</dbReference>
<dbReference type="InterPro" id="IPR000873">
    <property type="entry name" value="AMP-dep_synth/lig_dom"/>
</dbReference>
<dbReference type="PROSITE" id="PS00455">
    <property type="entry name" value="AMP_BINDING"/>
    <property type="match status" value="1"/>
</dbReference>
<sequence>LTMRSPYPDVTIPDVDLWTNMFERKELPYSFDKDEVLFHDTNSTRKYTYGHLRATALKFGQSLCTEWKWQKGDILAIISPNDIDFPAVVLGCMWAAGTVTTANPAYTADELTTQLQDSGAKALVTHPACLKTALEAAKRSGIPQNRIILLGGSGGRQGLKHFTAIKGFSLLGRGNIARPYTIDAKNDIAFLVYSSGTTGKPKGVMLTHRNLVVNCLQVDTAWGQFLSSGSKTGEGARSILFLPMFHIYGLMVNTWSALKGYETFTMPVFDLVKFCEIVQKEKITHNFVIPKVILGLAKHPIVAKYDLSSLRMLISAAAPLTKDLVNMCYARLKIPIGQAYGMSETSPGTHVVPWDQWESAIASIGRPVSNTEAKIVAVDGGDAELGPNEEGELWVRGPQVFKGYHNNPTATANSVTPDGWYKTGDVAYVNEKGFFYITDRVKELIKYNGFQVAPAELEGLLLAHPQIEAAAVIGLFYEDIATEVPRAYVVVKKGVEKNQETAEGIANWLKERTAYHKWLRGGVKFVDEIPMNASGKILRKELKALAEREGRGRVWKL</sequence>
<dbReference type="EMBL" id="JABCIY010000090">
    <property type="protein sequence ID" value="KAF7193301.1"/>
    <property type="molecule type" value="Genomic_DNA"/>
</dbReference>
<protein>
    <submittedName>
        <fullName evidence="5">Putative 4-coumarate--CoA ligase 1</fullName>
    </submittedName>
</protein>
<organism evidence="5 6">
    <name type="scientific">Pseudocercospora fuligena</name>
    <dbReference type="NCBI Taxonomy" id="685502"/>
    <lineage>
        <taxon>Eukaryota</taxon>
        <taxon>Fungi</taxon>
        <taxon>Dikarya</taxon>
        <taxon>Ascomycota</taxon>
        <taxon>Pezizomycotina</taxon>
        <taxon>Dothideomycetes</taxon>
        <taxon>Dothideomycetidae</taxon>
        <taxon>Mycosphaerellales</taxon>
        <taxon>Mycosphaerellaceae</taxon>
        <taxon>Pseudocercospora</taxon>
    </lineage>
</organism>
<reference evidence="5" key="1">
    <citation type="submission" date="2020-04" db="EMBL/GenBank/DDBJ databases">
        <title>Draft genome resource of the tomato pathogen Pseudocercospora fuligena.</title>
        <authorList>
            <person name="Zaccaron A."/>
        </authorList>
    </citation>
    <scope>NUCLEOTIDE SEQUENCE</scope>
    <source>
        <strain evidence="5">PF001</strain>
    </source>
</reference>
<accession>A0A8H6RLP8</accession>
<feature type="domain" description="AMP-binding enzyme C-terminal" evidence="4">
    <location>
        <begin position="456"/>
        <end position="536"/>
    </location>
</feature>
<proteinExistence type="inferred from homology"/>
<dbReference type="Proteomes" id="UP000660729">
    <property type="component" value="Unassembled WGS sequence"/>
</dbReference>
<dbReference type="InterPro" id="IPR020845">
    <property type="entry name" value="AMP-binding_CS"/>
</dbReference>
<dbReference type="InterPro" id="IPR045851">
    <property type="entry name" value="AMP-bd_C_sf"/>
</dbReference>
<evidence type="ECO:0000256" key="1">
    <source>
        <dbReference type="ARBA" id="ARBA00006432"/>
    </source>
</evidence>
<dbReference type="AlphaFoldDB" id="A0A8H6RLP8"/>
<evidence type="ECO:0000313" key="6">
    <source>
        <dbReference type="Proteomes" id="UP000660729"/>
    </source>
</evidence>
<dbReference type="OrthoDB" id="6509636at2759"/>
<dbReference type="Pfam" id="PF13193">
    <property type="entry name" value="AMP-binding_C"/>
    <property type="match status" value="1"/>
</dbReference>
<evidence type="ECO:0000259" key="4">
    <source>
        <dbReference type="Pfam" id="PF13193"/>
    </source>
</evidence>
<dbReference type="Gene3D" id="3.30.300.30">
    <property type="match status" value="1"/>
</dbReference>
<dbReference type="SUPFAM" id="SSF56801">
    <property type="entry name" value="Acetyl-CoA synthetase-like"/>
    <property type="match status" value="1"/>
</dbReference>
<dbReference type="PANTHER" id="PTHR24096">
    <property type="entry name" value="LONG-CHAIN-FATTY-ACID--COA LIGASE"/>
    <property type="match status" value="1"/>
</dbReference>
<comment type="similarity">
    <text evidence="1">Belongs to the ATP-dependent AMP-binding enzyme family.</text>
</comment>
<name>A0A8H6RLP8_9PEZI</name>
<dbReference type="InterPro" id="IPR025110">
    <property type="entry name" value="AMP-bd_C"/>
</dbReference>
<dbReference type="CDD" id="cd05911">
    <property type="entry name" value="Firefly_Luc_like"/>
    <property type="match status" value="1"/>
</dbReference>
<dbReference type="PANTHER" id="PTHR24096:SF149">
    <property type="entry name" value="AMP-BINDING DOMAIN-CONTAINING PROTEIN-RELATED"/>
    <property type="match status" value="1"/>
</dbReference>
<dbReference type="Pfam" id="PF00501">
    <property type="entry name" value="AMP-binding"/>
    <property type="match status" value="1"/>
</dbReference>
<dbReference type="Gene3D" id="3.40.50.980">
    <property type="match status" value="2"/>
</dbReference>
<comment type="caution">
    <text evidence="5">The sequence shown here is derived from an EMBL/GenBank/DDBJ whole genome shotgun (WGS) entry which is preliminary data.</text>
</comment>
<evidence type="ECO:0000259" key="3">
    <source>
        <dbReference type="Pfam" id="PF00501"/>
    </source>
</evidence>
<feature type="domain" description="AMP-dependent synthetase/ligase" evidence="3">
    <location>
        <begin position="35"/>
        <end position="405"/>
    </location>
</feature>